<comment type="similarity">
    <text evidence="1">Belongs to the universal stress protein A family.</text>
</comment>
<comment type="caution">
    <text evidence="4">The sequence shown here is derived from an EMBL/GenBank/DDBJ whole genome shotgun (WGS) entry which is preliminary data.</text>
</comment>
<name>A0A2U1V3L4_9PROT</name>
<organism evidence="4 5">
    <name type="scientific">Teichococcus aestuarii</name>
    <dbReference type="NCBI Taxonomy" id="568898"/>
    <lineage>
        <taxon>Bacteria</taxon>
        <taxon>Pseudomonadati</taxon>
        <taxon>Pseudomonadota</taxon>
        <taxon>Alphaproteobacteria</taxon>
        <taxon>Acetobacterales</taxon>
        <taxon>Roseomonadaceae</taxon>
        <taxon>Roseomonas</taxon>
    </lineage>
</organism>
<dbReference type="AlphaFoldDB" id="A0A2U1V3L4"/>
<proteinExistence type="inferred from homology"/>
<dbReference type="InterPro" id="IPR006015">
    <property type="entry name" value="Universal_stress_UspA"/>
</dbReference>
<evidence type="ECO:0000256" key="2">
    <source>
        <dbReference type="SAM" id="MobiDB-lite"/>
    </source>
</evidence>
<protein>
    <submittedName>
        <fullName evidence="4">Universal stress protein UspA</fullName>
    </submittedName>
</protein>
<feature type="domain" description="UspA" evidence="3">
    <location>
        <begin position="102"/>
        <end position="237"/>
    </location>
</feature>
<evidence type="ECO:0000256" key="1">
    <source>
        <dbReference type="ARBA" id="ARBA00008791"/>
    </source>
</evidence>
<reference evidence="5" key="1">
    <citation type="submission" date="2017-10" db="EMBL/GenBank/DDBJ databases">
        <authorList>
            <person name="Toshchakov S.V."/>
            <person name="Goeva M.A."/>
        </authorList>
    </citation>
    <scope>NUCLEOTIDE SEQUENCE [LARGE SCALE GENOMIC DNA]</scope>
    <source>
        <strain evidence="5">JR1/69-1-13</strain>
    </source>
</reference>
<dbReference type="Gene3D" id="3.40.50.620">
    <property type="entry name" value="HUPs"/>
    <property type="match status" value="2"/>
</dbReference>
<dbReference type="SUPFAM" id="SSF52402">
    <property type="entry name" value="Adenine nucleotide alpha hydrolases-like"/>
    <property type="match status" value="2"/>
</dbReference>
<evidence type="ECO:0000259" key="3">
    <source>
        <dbReference type="Pfam" id="PF00582"/>
    </source>
</evidence>
<feature type="domain" description="UspA" evidence="3">
    <location>
        <begin position="244"/>
        <end position="380"/>
    </location>
</feature>
<accession>A0A2U1V3L4</accession>
<dbReference type="PANTHER" id="PTHR46268:SF6">
    <property type="entry name" value="UNIVERSAL STRESS PROTEIN UP12"/>
    <property type="match status" value="1"/>
</dbReference>
<sequence>MWLPSVPEVVISTSSQSGGRGGAVSPRSAAGNAAMSCMAAMSCPPQGQRHPPSRRPPRAGGCGAQAVDRSAISPSDPGAAHRSARSGREERRMAIPRQAPETVLLATDLSARCDRAQDRAVQLAGQWGARLVAVHALESIDIVLPRAPDGTAPEWRRPRDPDAEARTLLEAELAGTGAEVVVGHGDPAALVLAVARRQAAGLVVTGLARAEPLGRLLTGATVEEVVRQSAAPVLAVRQRARAPYARVLVATDFSDCSRHALLVAAALFPALPLTLFHAYEAPFPALLGRAASREEAAAAAAAEGRAFLAHADIPPALRGRVETVVEPGNIGWLLQDYVRHAGIDLLVLGTHGRSRLMEMLVGSTAGWLLQAAPCDVMLVREPAPA</sequence>
<keyword evidence="5" id="KW-1185">Reference proteome</keyword>
<dbReference type="InterPro" id="IPR014729">
    <property type="entry name" value="Rossmann-like_a/b/a_fold"/>
</dbReference>
<evidence type="ECO:0000313" key="5">
    <source>
        <dbReference type="Proteomes" id="UP000245048"/>
    </source>
</evidence>
<dbReference type="Pfam" id="PF00582">
    <property type="entry name" value="Usp"/>
    <property type="match status" value="2"/>
</dbReference>
<dbReference type="Proteomes" id="UP000245048">
    <property type="component" value="Unassembled WGS sequence"/>
</dbReference>
<feature type="region of interest" description="Disordered" evidence="2">
    <location>
        <begin position="42"/>
        <end position="99"/>
    </location>
</feature>
<dbReference type="PANTHER" id="PTHR46268">
    <property type="entry name" value="STRESS RESPONSE PROTEIN NHAX"/>
    <property type="match status" value="1"/>
</dbReference>
<dbReference type="EMBL" id="PDOA01000007">
    <property type="protein sequence ID" value="PWC28486.1"/>
    <property type="molecule type" value="Genomic_DNA"/>
</dbReference>
<dbReference type="InterPro" id="IPR006016">
    <property type="entry name" value="UspA"/>
</dbReference>
<gene>
    <name evidence="4" type="ORF">CR165_12390</name>
</gene>
<evidence type="ECO:0000313" key="4">
    <source>
        <dbReference type="EMBL" id="PWC28486.1"/>
    </source>
</evidence>
<dbReference type="PRINTS" id="PR01438">
    <property type="entry name" value="UNVRSLSTRESS"/>
</dbReference>
<dbReference type="OrthoDB" id="5564966at2"/>
<dbReference type="CDD" id="cd00293">
    <property type="entry name" value="USP-like"/>
    <property type="match status" value="2"/>
</dbReference>